<gene>
    <name evidence="3" type="ORF">BGC07_18425</name>
</gene>
<organism evidence="3 4">
    <name type="scientific">Piscirickettsia litoralis</name>
    <dbReference type="NCBI Taxonomy" id="1891921"/>
    <lineage>
        <taxon>Bacteria</taxon>
        <taxon>Pseudomonadati</taxon>
        <taxon>Pseudomonadota</taxon>
        <taxon>Gammaproteobacteria</taxon>
        <taxon>Thiotrichales</taxon>
        <taxon>Piscirickettsiaceae</taxon>
        <taxon>Piscirickettsia</taxon>
    </lineage>
</organism>
<evidence type="ECO:0000256" key="1">
    <source>
        <dbReference type="ARBA" id="ARBA00006226"/>
    </source>
</evidence>
<proteinExistence type="inferred from homology"/>
<dbReference type="RefSeq" id="WP_069314520.1">
    <property type="nucleotide sequence ID" value="NZ_MDTU01000008.1"/>
</dbReference>
<keyword evidence="2" id="KW-1277">Toxin-antitoxin system</keyword>
<dbReference type="InterPro" id="IPR007712">
    <property type="entry name" value="RelE/ParE_toxin"/>
</dbReference>
<evidence type="ECO:0000313" key="4">
    <source>
        <dbReference type="Proteomes" id="UP000094329"/>
    </source>
</evidence>
<protein>
    <recommendedName>
        <fullName evidence="5">Addiction module toxin RelE</fullName>
    </recommendedName>
</protein>
<dbReference type="EMBL" id="MDTU01000008">
    <property type="protein sequence ID" value="ODN41008.1"/>
    <property type="molecule type" value="Genomic_DNA"/>
</dbReference>
<dbReference type="PANTHER" id="PTHR35601:SF1">
    <property type="entry name" value="TOXIN RELE"/>
    <property type="match status" value="1"/>
</dbReference>
<name>A0ABX2ZWZ4_9GAMM</name>
<dbReference type="PANTHER" id="PTHR35601">
    <property type="entry name" value="TOXIN RELE"/>
    <property type="match status" value="1"/>
</dbReference>
<comment type="caution">
    <text evidence="3">The sequence shown here is derived from an EMBL/GenBank/DDBJ whole genome shotgun (WGS) entry which is preliminary data.</text>
</comment>
<dbReference type="Pfam" id="PF05016">
    <property type="entry name" value="ParE_toxin"/>
    <property type="match status" value="1"/>
</dbReference>
<evidence type="ECO:0000313" key="3">
    <source>
        <dbReference type="EMBL" id="ODN41008.1"/>
    </source>
</evidence>
<dbReference type="Gene3D" id="3.30.2310.20">
    <property type="entry name" value="RelE-like"/>
    <property type="match status" value="1"/>
</dbReference>
<comment type="similarity">
    <text evidence="1">Belongs to the RelE toxin family.</text>
</comment>
<sequence>MTYKLAFYNKNSKKDWQKLPENIKETFKKHLKKRMENPHVASARLSDELEDCYKIKLMKEGYRLVYQVEDNKLLLVLITAGKRERSAAYKRAVHILQKLSTY</sequence>
<keyword evidence="4" id="KW-1185">Reference proteome</keyword>
<dbReference type="Proteomes" id="UP000094329">
    <property type="component" value="Unassembled WGS sequence"/>
</dbReference>
<dbReference type="NCBIfam" id="TIGR02385">
    <property type="entry name" value="RelE_StbE"/>
    <property type="match status" value="1"/>
</dbReference>
<dbReference type="SUPFAM" id="SSF143011">
    <property type="entry name" value="RelE-like"/>
    <property type="match status" value="1"/>
</dbReference>
<accession>A0ABX2ZWZ4</accession>
<evidence type="ECO:0008006" key="5">
    <source>
        <dbReference type="Google" id="ProtNLM"/>
    </source>
</evidence>
<evidence type="ECO:0000256" key="2">
    <source>
        <dbReference type="ARBA" id="ARBA00022649"/>
    </source>
</evidence>
<reference evidence="3 4" key="1">
    <citation type="submission" date="2016-08" db="EMBL/GenBank/DDBJ databases">
        <title>Draft genome sequence of Candidatus Piscirickettsia litoralis, from seawater.</title>
        <authorList>
            <person name="Wan X."/>
            <person name="Lee A.J."/>
            <person name="Hou S."/>
            <person name="Donachie S.P."/>
        </authorList>
    </citation>
    <scope>NUCLEOTIDE SEQUENCE [LARGE SCALE GENOMIC DNA]</scope>
    <source>
        <strain evidence="3 4">Y2</strain>
    </source>
</reference>
<dbReference type="InterPro" id="IPR035093">
    <property type="entry name" value="RelE/ParE_toxin_dom_sf"/>
</dbReference>